<feature type="domain" description="Polyphosphate kinase-2-related" evidence="1">
    <location>
        <begin position="56"/>
        <end position="266"/>
    </location>
</feature>
<dbReference type="GO" id="GO:0016776">
    <property type="term" value="F:phosphotransferase activity, phosphate group as acceptor"/>
    <property type="evidence" value="ECO:0007669"/>
    <property type="project" value="InterPro"/>
</dbReference>
<dbReference type="EMBL" id="BMEQ01000004">
    <property type="protein sequence ID" value="GGG50879.1"/>
    <property type="molecule type" value="Genomic_DNA"/>
</dbReference>
<proteinExistence type="predicted"/>
<dbReference type="SUPFAM" id="SSF52540">
    <property type="entry name" value="P-loop containing nucleoside triphosphate hydrolases"/>
    <property type="match status" value="1"/>
</dbReference>
<dbReference type="AlphaFoldDB" id="A0A917GM59"/>
<dbReference type="NCBIfam" id="TIGR03709">
    <property type="entry name" value="PPK2_rel_1"/>
    <property type="match status" value="1"/>
</dbReference>
<dbReference type="Gene3D" id="3.40.50.300">
    <property type="entry name" value="P-loop containing nucleotide triphosphate hydrolases"/>
    <property type="match status" value="1"/>
</dbReference>
<evidence type="ECO:0000259" key="1">
    <source>
        <dbReference type="Pfam" id="PF03976"/>
    </source>
</evidence>
<keyword evidence="3" id="KW-1185">Reference proteome</keyword>
<name>A0A917GM59_9MICC</name>
<dbReference type="PANTHER" id="PTHR34383">
    <property type="entry name" value="POLYPHOSPHATE:AMP PHOSPHOTRANSFERASE-RELATED"/>
    <property type="match status" value="1"/>
</dbReference>
<evidence type="ECO:0000313" key="2">
    <source>
        <dbReference type="EMBL" id="GGG50879.1"/>
    </source>
</evidence>
<sequence length="289" mass="32515">MTVGEKLSGTGFEQDVRPLLRARPGLSLAAVDTGATPGFAGTKRLGLSVRAARDGELALLQRLIYANATTGARHRLLLVLQGMDTSGKGGILQHVLGGLNPHGVHTHGFGRPTPEEAAQHFLERIRRQLPRPGVIGAFDRSHYEDVLVPVVHDTIDDEQLERRYAEIREFERELAEDGTLIVKVFLHLGLAAQRKNLLARLEDPTRQWKFDPSDLEARRQWDTYMAAYERAIDATDADHAPWYVVPTDKKWYSRAVVQDLLISALAELQLDWPAPPYDVRLMRRRLARL</sequence>
<dbReference type="PANTHER" id="PTHR34383:SF3">
    <property type="entry name" value="POLYPHOSPHATE:AMP PHOSPHOTRANSFERASE"/>
    <property type="match status" value="1"/>
</dbReference>
<evidence type="ECO:0000313" key="3">
    <source>
        <dbReference type="Proteomes" id="UP000638848"/>
    </source>
</evidence>
<reference evidence="2" key="1">
    <citation type="journal article" date="2014" name="Int. J. Syst. Evol. Microbiol.">
        <title>Complete genome sequence of Corynebacterium casei LMG S-19264T (=DSM 44701T), isolated from a smear-ripened cheese.</title>
        <authorList>
            <consortium name="US DOE Joint Genome Institute (JGI-PGF)"/>
            <person name="Walter F."/>
            <person name="Albersmeier A."/>
            <person name="Kalinowski J."/>
            <person name="Ruckert C."/>
        </authorList>
    </citation>
    <scope>NUCLEOTIDE SEQUENCE</scope>
    <source>
        <strain evidence="2">CGMCC 1.12187</strain>
    </source>
</reference>
<dbReference type="InterPro" id="IPR022488">
    <property type="entry name" value="PPK2-related"/>
</dbReference>
<dbReference type="InterPro" id="IPR022300">
    <property type="entry name" value="PPK2-rel_1"/>
</dbReference>
<dbReference type="Proteomes" id="UP000638848">
    <property type="component" value="Unassembled WGS sequence"/>
</dbReference>
<dbReference type="Pfam" id="PF03976">
    <property type="entry name" value="PPK2"/>
    <property type="match status" value="1"/>
</dbReference>
<protein>
    <recommendedName>
        <fullName evidence="1">Polyphosphate kinase-2-related domain-containing protein</fullName>
    </recommendedName>
</protein>
<dbReference type="GO" id="GO:0006797">
    <property type="term" value="P:polyphosphate metabolic process"/>
    <property type="evidence" value="ECO:0007669"/>
    <property type="project" value="InterPro"/>
</dbReference>
<dbReference type="RefSeq" id="WP_188535204.1">
    <property type="nucleotide sequence ID" value="NZ_BMEQ01000004.1"/>
</dbReference>
<organism evidence="2 3">
    <name type="scientific">Kocuria dechangensis</name>
    <dbReference type="NCBI Taxonomy" id="1176249"/>
    <lineage>
        <taxon>Bacteria</taxon>
        <taxon>Bacillati</taxon>
        <taxon>Actinomycetota</taxon>
        <taxon>Actinomycetes</taxon>
        <taxon>Micrococcales</taxon>
        <taxon>Micrococcaceae</taxon>
        <taxon>Kocuria</taxon>
    </lineage>
</organism>
<dbReference type="InterPro" id="IPR027417">
    <property type="entry name" value="P-loop_NTPase"/>
</dbReference>
<accession>A0A917GM59</accession>
<comment type="caution">
    <text evidence="2">The sequence shown here is derived from an EMBL/GenBank/DDBJ whole genome shotgun (WGS) entry which is preliminary data.</text>
</comment>
<reference evidence="2" key="2">
    <citation type="submission" date="2020-09" db="EMBL/GenBank/DDBJ databases">
        <authorList>
            <person name="Sun Q."/>
            <person name="Zhou Y."/>
        </authorList>
    </citation>
    <scope>NUCLEOTIDE SEQUENCE</scope>
    <source>
        <strain evidence="2">CGMCC 1.12187</strain>
    </source>
</reference>
<gene>
    <name evidence="2" type="ORF">GCM10011374_11880</name>
</gene>